<dbReference type="Gene3D" id="1.10.287.570">
    <property type="entry name" value="Helical hairpin bin"/>
    <property type="match status" value="1"/>
</dbReference>
<accession>A0A7S6GHY6</accession>
<feature type="transmembrane region" description="Helical" evidence="9">
    <location>
        <begin position="282"/>
        <end position="303"/>
    </location>
</feature>
<feature type="transmembrane region" description="Helical" evidence="9">
    <location>
        <begin position="190"/>
        <end position="213"/>
    </location>
</feature>
<evidence type="ECO:0000256" key="1">
    <source>
        <dbReference type="ARBA" id="ARBA00004651"/>
    </source>
</evidence>
<dbReference type="PANTHER" id="PTHR11453:SF127">
    <property type="entry name" value="SOLUTE CARRIER FAMILY 4 MEMBER 11"/>
    <property type="match status" value="1"/>
</dbReference>
<feature type="transmembrane region" description="Helical" evidence="9">
    <location>
        <begin position="408"/>
        <end position="431"/>
    </location>
</feature>
<organism evidence="11">
    <name type="scientific">Chara australis</name>
    <dbReference type="NCBI Taxonomy" id="31298"/>
    <lineage>
        <taxon>Eukaryota</taxon>
        <taxon>Viridiplantae</taxon>
        <taxon>Streptophyta</taxon>
        <taxon>Charophyceae</taxon>
        <taxon>Charales</taxon>
        <taxon>Characeae</taxon>
        <taxon>Chara</taxon>
    </lineage>
</organism>
<dbReference type="GO" id="GO:0006820">
    <property type="term" value="P:monoatomic anion transport"/>
    <property type="evidence" value="ECO:0007669"/>
    <property type="project" value="InterPro"/>
</dbReference>
<evidence type="ECO:0000259" key="10">
    <source>
        <dbReference type="Pfam" id="PF00955"/>
    </source>
</evidence>
<dbReference type="InterPro" id="IPR003020">
    <property type="entry name" value="HCO3_transpt_euk"/>
</dbReference>
<dbReference type="AlphaFoldDB" id="A0A7S6GHY6"/>
<name>A0A7S6GHY6_9VIRI</name>
<dbReference type="GO" id="GO:0005452">
    <property type="term" value="F:solute:inorganic anion antiporter activity"/>
    <property type="evidence" value="ECO:0007669"/>
    <property type="project" value="InterPro"/>
</dbReference>
<evidence type="ECO:0000256" key="6">
    <source>
        <dbReference type="ARBA" id="ARBA00022692"/>
    </source>
</evidence>
<feature type="transmembrane region" description="Helical" evidence="9">
    <location>
        <begin position="366"/>
        <end position="387"/>
    </location>
</feature>
<keyword evidence="8 9" id="KW-0472">Membrane</keyword>
<keyword evidence="5" id="KW-1003">Cell membrane</keyword>
<comment type="similarity">
    <text evidence="2">Belongs to the anion exchanger (TC 2.A.31.3) family.</text>
</comment>
<feature type="transmembrane region" description="Helical" evidence="9">
    <location>
        <begin position="324"/>
        <end position="346"/>
    </location>
</feature>
<dbReference type="InterPro" id="IPR011531">
    <property type="entry name" value="HCO3_transpt-like_TM_dom"/>
</dbReference>
<evidence type="ECO:0000256" key="2">
    <source>
        <dbReference type="ARBA" id="ARBA00006262"/>
    </source>
</evidence>
<feature type="transmembrane region" description="Helical" evidence="9">
    <location>
        <begin position="136"/>
        <end position="157"/>
    </location>
</feature>
<sequence length="602" mass="64748">MRTHAMSTGSSSASGVGEMEEVDAAVASRGSDAGGGGESVVITEEKEGGEGAVGGGELGEGGTVDQLFEVRTLKDQLEVEAEVELVQRELILVTVEFEQKVKKKLILFQGIIQDIQRRLPHYLSDYTDGLNLKTAAATLFLSFACLTPCVAFGGLTANLTNGAIGVVETIVGTAASGIAYAIFAGQPLTLLGPTGLIVVFIGLLNKACMQLSLPFLPTYSWVGIWSAVFLIGLAATEACDLVRLFTRFTDDTFSALISFQFISEAMKSITALFKAATVSTEGALLGLVTAIGTYTGITVLSQLRNSRYFVKPIRDVISDFGPPLTIIAMSCVPLLLFPHVSLPSLYVPSSIGTTTGRPWLVQVGSLPLWGIVGAAIPAALLSLLIFLDQNITTRLVCGPQYPLRKGQGYHLDLAVLGVIMGVCSLFGLPWMTASTVPSLSHIRSLAITKKLRMMNPGSGPSYVEYIEGVQETRVTGIAIHVCVGASLLLLSLLRLIPMPVTYGVFLYMGISSLSGNQFIERLKLMWCDPEMYPQWDFIKSVPKSTLHIFTCVQLSCLAALWTLKHSKCGILFPVLIVALLPIRNWIVPRIVPLEHLRVLDAH</sequence>
<reference evidence="11" key="1">
    <citation type="submission" date="2019-06" db="EMBL/GenBank/DDBJ databases">
        <authorList>
            <person name="Hoepflinger M.C."/>
            <person name="Foissner I."/>
            <person name="Beilby M.J."/>
        </authorList>
    </citation>
    <scope>NUCLEOTIDE SEQUENCE</scope>
    <source>
        <strain evidence="11">IF01</strain>
    </source>
</reference>
<keyword evidence="7 9" id="KW-1133">Transmembrane helix</keyword>
<proteinExistence type="evidence at transcript level"/>
<protein>
    <submittedName>
        <fullName evidence="11">SLC4-like OH(H) transporter protein</fullName>
    </submittedName>
</protein>
<keyword evidence="6 9" id="KW-0812">Transmembrane</keyword>
<dbReference type="FunFam" id="1.10.287.570:FF:000001">
    <property type="entry name" value="Anion exchange protein"/>
    <property type="match status" value="1"/>
</dbReference>
<keyword evidence="4" id="KW-0813">Transport</keyword>
<feature type="domain" description="Bicarbonate transporter-like transmembrane" evidence="10">
    <location>
        <begin position="107"/>
        <end position="278"/>
    </location>
</feature>
<evidence type="ECO:0000256" key="5">
    <source>
        <dbReference type="ARBA" id="ARBA00022475"/>
    </source>
</evidence>
<comment type="similarity">
    <text evidence="3">Belongs to the anion exchanger (TC 2.A.31) family.</text>
</comment>
<feature type="domain" description="Bicarbonate transporter-like transmembrane" evidence="10">
    <location>
        <begin position="281"/>
        <end position="601"/>
    </location>
</feature>
<comment type="subcellular location">
    <subcellularLocation>
        <location evidence="1">Cell membrane</location>
        <topology evidence="1">Multi-pass membrane protein</topology>
    </subcellularLocation>
</comment>
<dbReference type="GO" id="GO:0005886">
    <property type="term" value="C:plasma membrane"/>
    <property type="evidence" value="ECO:0007669"/>
    <property type="project" value="UniProtKB-SubCell"/>
</dbReference>
<evidence type="ECO:0000256" key="8">
    <source>
        <dbReference type="ARBA" id="ARBA00023136"/>
    </source>
</evidence>
<evidence type="ECO:0000313" key="11">
    <source>
        <dbReference type="EMBL" id="QNL34474.1"/>
    </source>
</evidence>
<feature type="transmembrane region" description="Helical" evidence="9">
    <location>
        <begin position="500"/>
        <end position="519"/>
    </location>
</feature>
<evidence type="ECO:0000256" key="3">
    <source>
        <dbReference type="ARBA" id="ARBA00010993"/>
    </source>
</evidence>
<evidence type="ECO:0000256" key="9">
    <source>
        <dbReference type="SAM" id="Phobius"/>
    </source>
</evidence>
<gene>
    <name evidence="11" type="primary">SLOT</name>
</gene>
<dbReference type="PANTHER" id="PTHR11453">
    <property type="entry name" value="ANION EXCHANGE PROTEIN"/>
    <property type="match status" value="1"/>
</dbReference>
<evidence type="ECO:0000256" key="4">
    <source>
        <dbReference type="ARBA" id="ARBA00022448"/>
    </source>
</evidence>
<dbReference type="GO" id="GO:0050801">
    <property type="term" value="P:monoatomic ion homeostasis"/>
    <property type="evidence" value="ECO:0007669"/>
    <property type="project" value="TreeGrafter"/>
</dbReference>
<dbReference type="Pfam" id="PF00955">
    <property type="entry name" value="HCO3_cotransp"/>
    <property type="match status" value="2"/>
</dbReference>
<dbReference type="EMBL" id="MN103545">
    <property type="protein sequence ID" value="QNL34474.1"/>
    <property type="molecule type" value="mRNA"/>
</dbReference>
<evidence type="ECO:0000256" key="7">
    <source>
        <dbReference type="ARBA" id="ARBA00022989"/>
    </source>
</evidence>
<feature type="transmembrane region" description="Helical" evidence="9">
    <location>
        <begin position="570"/>
        <end position="587"/>
    </location>
</feature>
<dbReference type="PRINTS" id="PR01231">
    <property type="entry name" value="HCO3TRNSPORT"/>
</dbReference>
<feature type="transmembrane region" description="Helical" evidence="9">
    <location>
        <begin position="219"/>
        <end position="241"/>
    </location>
</feature>